<sequence>MSLVTNELTKQFLINVDILKGNFKDDVSRKAMDQILKDLEFVSFEFIMSTELVNILLNVYVSTRNHGLTAVRCLSAVFLLESEETNIPKNDFLRIAFHTSLDLLLDISKLEDFSLLETCLKFWLWLSNRVLSKCHCTTGGLKNGARREMYRKCLTYLWGILHKRLGSNEHGHLTIEIDETGNERIISPLNNFDELRPKIMHVLGYLVHLNCRKPTVVGKKQTKGNCSIRAAKSLFNSTIQRQTQSGPCADMPLLVPEAKKSANKLSSETAMTIPTTIRQTKNLSHISTPRIPSTKSSTNLKRQMPENIFVPAKYMKTSETQNSIAEMQSAIQPFESSKKTANLNNVTNRIWSRINSQTNDTPSTTSRSNANANQTIPANEFLNKLIEVVNESLATSSANRDEASSKPIQKNIEKNFDTQVLEKHRDGAQKSGEIDGIVNDKPSAILRAPSLQQSQTVSRLLEEIFSSSSEEPDHRESMHDERMIEHILKKLANHPASEDVKFTPEMPEFWTDFEQLTYFTRGAVSCADRYKNVLKYNLLQLDVPQKIIDLLNELSM</sequence>
<name>A0A8S1EE27_9PELO</name>
<gene>
    <name evidence="1" type="ORF">CBOVIS_LOCUS4595</name>
</gene>
<accession>A0A8S1EE27</accession>
<evidence type="ECO:0000313" key="2">
    <source>
        <dbReference type="Proteomes" id="UP000494206"/>
    </source>
</evidence>
<dbReference type="Proteomes" id="UP000494206">
    <property type="component" value="Unassembled WGS sequence"/>
</dbReference>
<organism evidence="1 2">
    <name type="scientific">Caenorhabditis bovis</name>
    <dbReference type="NCBI Taxonomy" id="2654633"/>
    <lineage>
        <taxon>Eukaryota</taxon>
        <taxon>Metazoa</taxon>
        <taxon>Ecdysozoa</taxon>
        <taxon>Nematoda</taxon>
        <taxon>Chromadorea</taxon>
        <taxon>Rhabditida</taxon>
        <taxon>Rhabditina</taxon>
        <taxon>Rhabditomorpha</taxon>
        <taxon>Rhabditoidea</taxon>
        <taxon>Rhabditidae</taxon>
        <taxon>Peloderinae</taxon>
        <taxon>Caenorhabditis</taxon>
    </lineage>
</organism>
<reference evidence="1 2" key="1">
    <citation type="submission" date="2020-04" db="EMBL/GenBank/DDBJ databases">
        <authorList>
            <person name="Laetsch R D."/>
            <person name="Stevens L."/>
            <person name="Kumar S."/>
            <person name="Blaxter L. M."/>
        </authorList>
    </citation>
    <scope>NUCLEOTIDE SEQUENCE [LARGE SCALE GENOMIC DNA]</scope>
</reference>
<comment type="caution">
    <text evidence="1">The sequence shown here is derived from an EMBL/GenBank/DDBJ whole genome shotgun (WGS) entry which is preliminary data.</text>
</comment>
<dbReference type="EMBL" id="CADEPM010000003">
    <property type="protein sequence ID" value="CAB3401914.1"/>
    <property type="molecule type" value="Genomic_DNA"/>
</dbReference>
<dbReference type="AlphaFoldDB" id="A0A8S1EE27"/>
<dbReference type="InterPro" id="IPR011989">
    <property type="entry name" value="ARM-like"/>
</dbReference>
<dbReference type="Gene3D" id="1.25.10.10">
    <property type="entry name" value="Leucine-rich Repeat Variant"/>
    <property type="match status" value="1"/>
</dbReference>
<proteinExistence type="predicted"/>
<evidence type="ECO:0000313" key="1">
    <source>
        <dbReference type="EMBL" id="CAB3401914.1"/>
    </source>
</evidence>
<keyword evidence="2" id="KW-1185">Reference proteome</keyword>
<protein>
    <submittedName>
        <fullName evidence="1">Uncharacterized protein</fullName>
    </submittedName>
</protein>